<keyword evidence="2" id="KW-0812">Transmembrane</keyword>
<evidence type="ECO:0000313" key="3">
    <source>
        <dbReference type="EMBL" id="KAJ5124469.1"/>
    </source>
</evidence>
<keyword evidence="2" id="KW-0472">Membrane</keyword>
<dbReference type="GeneID" id="81408208"/>
<protein>
    <recommendedName>
        <fullName evidence="5">Cytochrome P450</fullName>
    </recommendedName>
</protein>
<dbReference type="RefSeq" id="XP_056518868.1">
    <property type="nucleotide sequence ID" value="XM_056669038.1"/>
</dbReference>
<keyword evidence="4" id="KW-1185">Reference proteome</keyword>
<proteinExistence type="predicted"/>
<evidence type="ECO:0000313" key="4">
    <source>
        <dbReference type="Proteomes" id="UP001149079"/>
    </source>
</evidence>
<gene>
    <name evidence="3" type="ORF">N7515_008294</name>
</gene>
<evidence type="ECO:0000256" key="2">
    <source>
        <dbReference type="SAM" id="Phobius"/>
    </source>
</evidence>
<evidence type="ECO:0008006" key="5">
    <source>
        <dbReference type="Google" id="ProtNLM"/>
    </source>
</evidence>
<feature type="transmembrane region" description="Helical" evidence="2">
    <location>
        <begin position="6"/>
        <end position="24"/>
    </location>
</feature>
<reference evidence="3" key="1">
    <citation type="submission" date="2022-11" db="EMBL/GenBank/DDBJ databases">
        <authorList>
            <person name="Petersen C."/>
        </authorList>
    </citation>
    <scope>NUCLEOTIDE SEQUENCE</scope>
    <source>
        <strain evidence="3">IBT 22155</strain>
    </source>
</reference>
<evidence type="ECO:0000256" key="1">
    <source>
        <dbReference type="SAM" id="MobiDB-lite"/>
    </source>
</evidence>
<organism evidence="3 4">
    <name type="scientific">Penicillium bovifimosum</name>
    <dbReference type="NCBI Taxonomy" id="126998"/>
    <lineage>
        <taxon>Eukaryota</taxon>
        <taxon>Fungi</taxon>
        <taxon>Dikarya</taxon>
        <taxon>Ascomycota</taxon>
        <taxon>Pezizomycotina</taxon>
        <taxon>Eurotiomycetes</taxon>
        <taxon>Eurotiomycetidae</taxon>
        <taxon>Eurotiales</taxon>
        <taxon>Aspergillaceae</taxon>
        <taxon>Penicillium</taxon>
    </lineage>
</organism>
<comment type="caution">
    <text evidence="3">The sequence shown here is derived from an EMBL/GenBank/DDBJ whole genome shotgun (WGS) entry which is preliminary data.</text>
</comment>
<keyword evidence="2" id="KW-1133">Transmembrane helix</keyword>
<feature type="region of interest" description="Disordered" evidence="1">
    <location>
        <begin position="183"/>
        <end position="206"/>
    </location>
</feature>
<feature type="compositionally biased region" description="Basic and acidic residues" evidence="1">
    <location>
        <begin position="183"/>
        <end position="192"/>
    </location>
</feature>
<reference evidence="3" key="2">
    <citation type="journal article" date="2023" name="IMA Fungus">
        <title>Comparative genomic study of the Penicillium genus elucidates a diverse pangenome and 15 lateral gene transfer events.</title>
        <authorList>
            <person name="Petersen C."/>
            <person name="Sorensen T."/>
            <person name="Nielsen M.R."/>
            <person name="Sondergaard T.E."/>
            <person name="Sorensen J.L."/>
            <person name="Fitzpatrick D.A."/>
            <person name="Frisvad J.C."/>
            <person name="Nielsen K.L."/>
        </authorList>
    </citation>
    <scope>NUCLEOTIDE SEQUENCE</scope>
    <source>
        <strain evidence="3">IBT 22155</strain>
    </source>
</reference>
<dbReference type="Proteomes" id="UP001149079">
    <property type="component" value="Unassembled WGS sequence"/>
</dbReference>
<sequence>MFTSFLLGSAVAYNLVMVIYRLYFHKLSRYPGPRLAAATGLYEIYYSIWGSGIFEDEINEMHRLYARPGITTEFKVHQSNAQPYGVGPVVRINPDEVHVQEPILTASAVDGWIKGTRVLQAGFYHPRNMRLFQLKINTPSIARVRSLLRVEVSHILNGLLEKHQMHRLVSSQLRPFVHAPPCEEKVQPHGESEVEDGDAPCSKSKA</sequence>
<dbReference type="EMBL" id="JAPQKL010000006">
    <property type="protein sequence ID" value="KAJ5124469.1"/>
    <property type="molecule type" value="Genomic_DNA"/>
</dbReference>
<name>A0A9W9GN52_9EURO</name>
<dbReference type="OrthoDB" id="3945418at2759"/>
<accession>A0A9W9GN52</accession>
<dbReference type="AlphaFoldDB" id="A0A9W9GN52"/>